<dbReference type="EMBL" id="AGAZ01000026">
    <property type="protein sequence ID" value="EGZ49983.1"/>
    <property type="molecule type" value="Genomic_DNA"/>
</dbReference>
<keyword evidence="2" id="KW-1185">Reference proteome</keyword>
<protein>
    <submittedName>
        <fullName evidence="1">Uncharacterized protein</fullName>
    </submittedName>
</protein>
<dbReference type="Proteomes" id="UP000005336">
    <property type="component" value="Unassembled WGS sequence"/>
</dbReference>
<proteinExistence type="predicted"/>
<dbReference type="AlphaFoldDB" id="G4CNG9"/>
<reference evidence="1 2" key="1">
    <citation type="submission" date="2011-06" db="EMBL/GenBank/DDBJ databases">
        <authorList>
            <person name="Muzny D."/>
            <person name="Qin X."/>
            <person name="Deng J."/>
            <person name="Jiang H."/>
            <person name="Liu Y."/>
            <person name="Qu J."/>
            <person name="Song X.-Z."/>
            <person name="Zhang L."/>
            <person name="Thornton R."/>
            <person name="Coyle M."/>
            <person name="Francisco L."/>
            <person name="Jackson L."/>
            <person name="Javaid M."/>
            <person name="Korchina V."/>
            <person name="Kovar C."/>
            <person name="Mata R."/>
            <person name="Mathew T."/>
            <person name="Ngo R."/>
            <person name="Nguyen L."/>
            <person name="Nguyen N."/>
            <person name="Okwuonu G."/>
            <person name="Ongeri F."/>
            <person name="Pham C."/>
            <person name="Simmons D."/>
            <person name="Wilczek-Boney K."/>
            <person name="Hale W."/>
            <person name="Jakkamsetti A."/>
            <person name="Pham P."/>
            <person name="Ruth R."/>
            <person name="San Lucas F."/>
            <person name="Warren J."/>
            <person name="Zhang J."/>
            <person name="Zhao Z."/>
            <person name="Zhou C."/>
            <person name="Zhu D."/>
            <person name="Lee S."/>
            <person name="Bess C."/>
            <person name="Blankenburg K."/>
            <person name="Forbes L."/>
            <person name="Fu Q."/>
            <person name="Gubbala S."/>
            <person name="Hirani K."/>
            <person name="Jayaseelan J.C."/>
            <person name="Lara F."/>
            <person name="Munidasa M."/>
            <person name="Palculict T."/>
            <person name="Patil S."/>
            <person name="Pu L.-L."/>
            <person name="Saada N."/>
            <person name="Tang L."/>
            <person name="Weissenberger G."/>
            <person name="Zhu Y."/>
            <person name="Hemphill L."/>
            <person name="Shang Y."/>
            <person name="Youmans B."/>
            <person name="Ayvaz T."/>
            <person name="Ross M."/>
            <person name="Santibanez J."/>
            <person name="Aqrawi P."/>
            <person name="Gross S."/>
            <person name="Joshi V."/>
            <person name="Fowler G."/>
            <person name="Nazareth L."/>
            <person name="Reid J."/>
            <person name="Worley K."/>
            <person name="Petrosino J."/>
            <person name="Highlander S."/>
            <person name="Gibbs R."/>
        </authorList>
    </citation>
    <scope>NUCLEOTIDE SEQUENCE [LARGE SCALE GENOMIC DNA]</scope>
    <source>
        <strain evidence="1 2">9715</strain>
    </source>
</reference>
<evidence type="ECO:0000313" key="2">
    <source>
        <dbReference type="Proteomes" id="UP000005336"/>
    </source>
</evidence>
<sequence>MQHLMLHKTANRRQYKQPLVSHFTYTKNTICTFLFYIKQIKPCLSEIFSDRHGAIIAYYAVCDSNLRAASSQLTTCQYAFT</sequence>
<name>G4CNG9_9NEIS</name>
<accession>G4CNG9</accession>
<comment type="caution">
    <text evidence="1">The sequence shown here is derived from an EMBL/GenBank/DDBJ whole genome shotgun (WGS) entry which is preliminary data.</text>
</comment>
<evidence type="ECO:0000313" key="1">
    <source>
        <dbReference type="EMBL" id="EGZ49983.1"/>
    </source>
</evidence>
<gene>
    <name evidence="1" type="ORF">HMPREF9370_0628</name>
</gene>
<organism evidence="1 2">
    <name type="scientific">Neisseria wadsworthii 9715</name>
    <dbReference type="NCBI Taxonomy" id="1030841"/>
    <lineage>
        <taxon>Bacteria</taxon>
        <taxon>Pseudomonadati</taxon>
        <taxon>Pseudomonadota</taxon>
        <taxon>Betaproteobacteria</taxon>
        <taxon>Neisseriales</taxon>
        <taxon>Neisseriaceae</taxon>
        <taxon>Neisseria</taxon>
    </lineage>
</organism>
<dbReference type="HOGENOM" id="CLU_2570296_0_0_4"/>